<evidence type="ECO:0000256" key="6">
    <source>
        <dbReference type="ARBA" id="ARBA00022989"/>
    </source>
</evidence>
<evidence type="ECO:0000256" key="4">
    <source>
        <dbReference type="ARBA" id="ARBA00022692"/>
    </source>
</evidence>
<evidence type="ECO:0000256" key="5">
    <source>
        <dbReference type="ARBA" id="ARBA00022729"/>
    </source>
</evidence>
<dbReference type="Pfam" id="PF04080">
    <property type="entry name" value="Per1"/>
    <property type="match status" value="1"/>
</dbReference>
<feature type="transmembrane region" description="Helical" evidence="8">
    <location>
        <begin position="112"/>
        <end position="130"/>
    </location>
</feature>
<protein>
    <recommendedName>
        <fullName evidence="8">Post-GPI attachment to proteins factor 3</fullName>
    </recommendedName>
</protein>
<comment type="caution">
    <text evidence="9">The sequence shown here is derived from an EMBL/GenBank/DDBJ whole genome shotgun (WGS) entry which is preliminary data.</text>
</comment>
<keyword evidence="5" id="KW-0732">Signal</keyword>
<feature type="transmembrane region" description="Helical" evidence="8">
    <location>
        <begin position="174"/>
        <end position="193"/>
    </location>
</feature>
<organism evidence="9 10">
    <name type="scientific">Candidula unifasciata</name>
    <dbReference type="NCBI Taxonomy" id="100452"/>
    <lineage>
        <taxon>Eukaryota</taxon>
        <taxon>Metazoa</taxon>
        <taxon>Spiralia</taxon>
        <taxon>Lophotrochozoa</taxon>
        <taxon>Mollusca</taxon>
        <taxon>Gastropoda</taxon>
        <taxon>Heterobranchia</taxon>
        <taxon>Euthyneura</taxon>
        <taxon>Panpulmonata</taxon>
        <taxon>Eupulmonata</taxon>
        <taxon>Stylommatophora</taxon>
        <taxon>Helicina</taxon>
        <taxon>Helicoidea</taxon>
        <taxon>Geomitridae</taxon>
        <taxon>Candidula</taxon>
    </lineage>
</organism>
<evidence type="ECO:0000256" key="1">
    <source>
        <dbReference type="ARBA" id="ARBA00004127"/>
    </source>
</evidence>
<sequence length="327" mass="37451">MFSLSLSASIKFILISLLVLSVFLYVAASNGDRSFVFGKCFESCYYHLCSNHTRFKLTQPLHLRLLSWSCVDECNYACMWDTVEAFQKDGSRIPQFFGKWPFIRFAGIQEPASMVFSLLNAASHLAIFHYRSKVPPSAEMYIVWHGMAVMGIVAWLCAAVFHTRDTPVTEMMDYFSAFGLVLYNFFTLLCRVVGTSRRPVIALFALLLIALYAYHIHYLTFVNFDYGYNMVVNVTVGTLNGLGWILWCAYYWKRKPYVKKCLFVILGLNVLLLLELGDFPPILWTFDAHAIWHGGTVPLTFLWYSFIIDDALDKLSQEDVADVKKIA</sequence>
<dbReference type="GO" id="GO:0016788">
    <property type="term" value="F:hydrolase activity, acting on ester bonds"/>
    <property type="evidence" value="ECO:0007669"/>
    <property type="project" value="TreeGrafter"/>
</dbReference>
<dbReference type="AlphaFoldDB" id="A0A8S3Z677"/>
<evidence type="ECO:0000313" key="10">
    <source>
        <dbReference type="Proteomes" id="UP000678393"/>
    </source>
</evidence>
<feature type="transmembrane region" description="Helical" evidence="8">
    <location>
        <begin position="262"/>
        <end position="284"/>
    </location>
</feature>
<keyword evidence="10" id="KW-1185">Reference proteome</keyword>
<feature type="transmembrane region" description="Helical" evidence="8">
    <location>
        <begin position="142"/>
        <end position="162"/>
    </location>
</feature>
<feature type="transmembrane region" description="Helical" evidence="8">
    <location>
        <begin position="230"/>
        <end position="250"/>
    </location>
</feature>
<feature type="transmembrane region" description="Helical" evidence="8">
    <location>
        <begin position="290"/>
        <end position="308"/>
    </location>
</feature>
<dbReference type="GO" id="GO:0006506">
    <property type="term" value="P:GPI anchor biosynthetic process"/>
    <property type="evidence" value="ECO:0007669"/>
    <property type="project" value="UniProtKB-KW"/>
</dbReference>
<dbReference type="OrthoDB" id="419770at2759"/>
<keyword evidence="7 8" id="KW-0472">Membrane</keyword>
<keyword evidence="3 8" id="KW-0337">GPI-anchor biosynthesis</keyword>
<name>A0A8S3Z677_9EUPU</name>
<dbReference type="InterPro" id="IPR007217">
    <property type="entry name" value="Per1-like"/>
</dbReference>
<gene>
    <name evidence="9" type="ORF">CUNI_LOCUS10512</name>
</gene>
<evidence type="ECO:0000256" key="3">
    <source>
        <dbReference type="ARBA" id="ARBA00022502"/>
    </source>
</evidence>
<dbReference type="GO" id="GO:0000139">
    <property type="term" value="C:Golgi membrane"/>
    <property type="evidence" value="ECO:0007669"/>
    <property type="project" value="UniProtKB-SubCell"/>
</dbReference>
<keyword evidence="6 8" id="KW-1133">Transmembrane helix</keyword>
<reference evidence="9" key="1">
    <citation type="submission" date="2021-04" db="EMBL/GenBank/DDBJ databases">
        <authorList>
            <consortium name="Molecular Ecology Group"/>
        </authorList>
    </citation>
    <scope>NUCLEOTIDE SEQUENCE</scope>
</reference>
<proteinExistence type="inferred from homology"/>
<accession>A0A8S3Z677</accession>
<feature type="transmembrane region" description="Helical" evidence="8">
    <location>
        <begin position="200"/>
        <end position="218"/>
    </location>
</feature>
<keyword evidence="4 8" id="KW-0812">Transmembrane</keyword>
<dbReference type="GO" id="GO:0005789">
    <property type="term" value="C:endoplasmic reticulum membrane"/>
    <property type="evidence" value="ECO:0007669"/>
    <property type="project" value="TreeGrafter"/>
</dbReference>
<evidence type="ECO:0000256" key="2">
    <source>
        <dbReference type="ARBA" id="ARBA00006387"/>
    </source>
</evidence>
<comment type="similarity">
    <text evidence="2 8">Belongs to the PGAP3 family.</text>
</comment>
<dbReference type="PANTHER" id="PTHR13148:SF0">
    <property type="entry name" value="POST-GPI ATTACHMENT TO PROTEINS FACTOR 3"/>
    <property type="match status" value="1"/>
</dbReference>
<dbReference type="Proteomes" id="UP000678393">
    <property type="component" value="Unassembled WGS sequence"/>
</dbReference>
<keyword evidence="8" id="KW-0333">Golgi apparatus</keyword>
<evidence type="ECO:0000256" key="7">
    <source>
        <dbReference type="ARBA" id="ARBA00023136"/>
    </source>
</evidence>
<comment type="caution">
    <text evidence="8">Lacks conserved residue(s) required for the propagation of feature annotation.</text>
</comment>
<feature type="transmembrane region" description="Helical" evidence="8">
    <location>
        <begin position="12"/>
        <end position="28"/>
    </location>
</feature>
<dbReference type="PANTHER" id="PTHR13148">
    <property type="entry name" value="PER1-RELATED"/>
    <property type="match status" value="1"/>
</dbReference>
<dbReference type="EMBL" id="CAJHNH020001917">
    <property type="protein sequence ID" value="CAG5124954.1"/>
    <property type="molecule type" value="Genomic_DNA"/>
</dbReference>
<evidence type="ECO:0000256" key="8">
    <source>
        <dbReference type="RuleBase" id="RU365066"/>
    </source>
</evidence>
<evidence type="ECO:0000313" key="9">
    <source>
        <dbReference type="EMBL" id="CAG5124954.1"/>
    </source>
</evidence>
<comment type="function">
    <text evidence="8">Involved in the lipid remodeling steps of GPI-anchor maturation.</text>
</comment>
<comment type="subcellular location">
    <subcellularLocation>
        <location evidence="1">Endomembrane system</location>
        <topology evidence="1">Multi-pass membrane protein</topology>
    </subcellularLocation>
    <subcellularLocation>
        <location evidence="8">Golgi apparatus membrane</location>
        <topology evidence="8">Multi-pass membrane protein</topology>
    </subcellularLocation>
</comment>